<protein>
    <submittedName>
        <fullName evidence="2">Uncharacterized protein</fullName>
    </submittedName>
</protein>
<organism evidence="2 3">
    <name type="scientific">Silurus meridionalis</name>
    <name type="common">Southern catfish</name>
    <name type="synonym">Silurus soldatovi meridionalis</name>
    <dbReference type="NCBI Taxonomy" id="175797"/>
    <lineage>
        <taxon>Eukaryota</taxon>
        <taxon>Metazoa</taxon>
        <taxon>Chordata</taxon>
        <taxon>Craniata</taxon>
        <taxon>Vertebrata</taxon>
        <taxon>Euteleostomi</taxon>
        <taxon>Actinopterygii</taxon>
        <taxon>Neopterygii</taxon>
        <taxon>Teleostei</taxon>
        <taxon>Ostariophysi</taxon>
        <taxon>Siluriformes</taxon>
        <taxon>Siluridae</taxon>
        <taxon>Silurus</taxon>
    </lineage>
</organism>
<sequence length="176" mass="18945">MSLTTVIPNFFSQSLEYTPVSVPTFVPTLSSLVAISSVESRTEQNNATYIASFPTVTVPANETGLNSTQLPMSSVDGAGMSMVLMPFGIISIVGLAVVVILYIRKKKRLEKLRHQLMPMYNFDPAEEQDDLEQELLDHGRDGSPAGPNSKTLAVGQGGAQVVSRLVFTDVADAINV</sequence>
<dbReference type="OrthoDB" id="9941165at2759"/>
<dbReference type="PANTHER" id="PTHR15868:SF0">
    <property type="entry name" value="SIMILAR TO RIKEN CDNA 6430571L13 GENE_ SIMILAR TO G20 PROTEIN"/>
    <property type="match status" value="1"/>
</dbReference>
<evidence type="ECO:0000256" key="1">
    <source>
        <dbReference type="SAM" id="Phobius"/>
    </source>
</evidence>
<evidence type="ECO:0000313" key="3">
    <source>
        <dbReference type="Proteomes" id="UP000606274"/>
    </source>
</evidence>
<dbReference type="EMBL" id="JABFDY010000001">
    <property type="protein sequence ID" value="KAF7711453.1"/>
    <property type="molecule type" value="Genomic_DNA"/>
</dbReference>
<evidence type="ECO:0000313" key="2">
    <source>
        <dbReference type="EMBL" id="KAF7711453.1"/>
    </source>
</evidence>
<accession>A0A8T0BYH5</accession>
<dbReference type="InterPro" id="IPR042351">
    <property type="entry name" value="C3orf18-like"/>
</dbReference>
<proteinExistence type="predicted"/>
<dbReference type="AlphaFoldDB" id="A0A8T0BYH5"/>
<gene>
    <name evidence="2" type="ORF">HF521_000464</name>
</gene>
<dbReference type="PANTHER" id="PTHR15868">
    <property type="entry name" value="SIMILAR TO RIKEN CDNA 6430571L13 GENE, SIMILAR TO G20 PROTEIN"/>
    <property type="match status" value="1"/>
</dbReference>
<keyword evidence="1" id="KW-0472">Membrane</keyword>
<keyword evidence="1" id="KW-0812">Transmembrane</keyword>
<keyword evidence="3" id="KW-1185">Reference proteome</keyword>
<comment type="caution">
    <text evidence="2">The sequence shown here is derived from an EMBL/GenBank/DDBJ whole genome shotgun (WGS) entry which is preliminary data.</text>
</comment>
<feature type="transmembrane region" description="Helical" evidence="1">
    <location>
        <begin position="80"/>
        <end position="103"/>
    </location>
</feature>
<dbReference type="Proteomes" id="UP000606274">
    <property type="component" value="Unassembled WGS sequence"/>
</dbReference>
<name>A0A8T0BYH5_SILME</name>
<keyword evidence="1" id="KW-1133">Transmembrane helix</keyword>
<reference evidence="2" key="1">
    <citation type="submission" date="2020-08" db="EMBL/GenBank/DDBJ databases">
        <title>Chromosome-level assembly of Southern catfish (Silurus meridionalis) provides insights into visual adaptation to the nocturnal and benthic lifestyles.</title>
        <authorList>
            <person name="Zhang Y."/>
            <person name="Wang D."/>
            <person name="Peng Z."/>
        </authorList>
    </citation>
    <scope>NUCLEOTIDE SEQUENCE</scope>
    <source>
        <strain evidence="2">SWU-2019-XX</strain>
        <tissue evidence="2">Muscle</tissue>
    </source>
</reference>